<feature type="signal peptide" evidence="1">
    <location>
        <begin position="1"/>
        <end position="16"/>
    </location>
</feature>
<organism evidence="2 3">
    <name type="scientific">Chaetoceros tenuissimus</name>
    <dbReference type="NCBI Taxonomy" id="426638"/>
    <lineage>
        <taxon>Eukaryota</taxon>
        <taxon>Sar</taxon>
        <taxon>Stramenopiles</taxon>
        <taxon>Ochrophyta</taxon>
        <taxon>Bacillariophyta</taxon>
        <taxon>Coscinodiscophyceae</taxon>
        <taxon>Chaetocerotophycidae</taxon>
        <taxon>Chaetocerotales</taxon>
        <taxon>Chaetocerotaceae</taxon>
        <taxon>Chaetoceros</taxon>
    </lineage>
</organism>
<dbReference type="EMBL" id="BLLK01000038">
    <property type="protein sequence ID" value="GFH49581.1"/>
    <property type="molecule type" value="Genomic_DNA"/>
</dbReference>
<proteinExistence type="predicted"/>
<dbReference type="InterPro" id="IPR014917">
    <property type="entry name" value="DUF1800"/>
</dbReference>
<dbReference type="PANTHER" id="PTHR43737">
    <property type="entry name" value="BLL7424 PROTEIN"/>
    <property type="match status" value="1"/>
</dbReference>
<dbReference type="Pfam" id="PF07394">
    <property type="entry name" value="DUF1501"/>
    <property type="match status" value="2"/>
</dbReference>
<feature type="chain" id="PRO_5041928228" evidence="1">
    <location>
        <begin position="17"/>
        <end position="3783"/>
    </location>
</feature>
<sequence length="3783" mass="417582">MKSFFCLLLALPLAWGQVTYNCGSSTSNPVDIQAPTGSAAFTTRISKSSQLCVLVRVTAMAGSGANVNNVSRYADLSDYNVVPVARSYSNNNWERVAGPYSQSLSVSCPGSNCDLNVPSISGLDNGKFYLMAFSHSLTTRQRNARFLEQVTFGATKSKLNGFSGSYANYIKNQMNISPTLHRAYFRERVEGTGLEANDENRLDIGPSSRITGPCESGSKWTRFAFTSEDWGGSFSASISNGQWLLSVNDVPRTIVDNWVDMDGNALGSGAWTFCWWGSDTLGGEVGIYDISTDECFWIANPPINLPFTDSRVKKINLSALSGPTTPIWDQSAWLKFGEVYTTNSGISGCNGFTQGDYLNVIGTRNNVQYRFAGYVELSENTLDNPNPNGLGFFQDYWMEEDGVDACANPVMDEWNKDTCIYTTASNACSLSYSWGEKKNTNDAVVVCGSNGEVANKNEGKHTFQYVYGTKRRSNGGIQKKSVWSMIALEMDGGGSDQLRQRVAHALSQILVVTENQVADPELSEVFLNYYDIFVRHAFGNYFDILKEVAFSPIMGEMLSYVNSVSAPYSEKLDGFRAYPDENFAREIMQLFTIGIFKLSMDGTPILENGDTVATYDNTHIQNFARAWTGFQPQPNRANWENWGNSINRMDPMRIVGPKRDPFPKIDLDGNYIGDIIPLCVDLPKKQFLKIGAKYRLLGSLVTPRLHHQTSWWIEDGLDIKGIQLSTSSNLFSNLCNGSANNCNYSPEIILDKNLQCVGEECDVDEMRIVQVQSNPPVYYEYIRPKCVELAFYENAKTVTHRNVQDSMCANPLLPVAMSSCCANWGGATEQCKFTNERTTFATASSRCNTGMCQWDWIDDDASPSECAHWGNSNEGDDLHYWTGDEECTMQVKVNSNGHVSIVHNPYISNNRVTETSVRNSNSNFFPVSWDGSFPTPSNNSCGPSCNVVAGTCFCSISIQESQVFSGIPSVNDIKSQLFVGAPDPDSFDPKPYSQGGSNGGVTVFHKDGNGFTKESIFRIIDGGEEVYFKNVLATVQVGDYSFRNPPQFLNLAAREPRDAIYETEEVLKHFFYHDNVAPFLATRLIQRFGISNPSPRYVEVVANAFRNGSYSSGGVSFGQSKYGDMASTIAAIILDREARSEILDADPSSGSLREPLLKVINFMKSMDFVQSSDGPELRLWNMQNKIGQGAHEIPNVFSFFRPEYATRRHQYASLTSPEAIVITAPRITRLLNGLFSLVDYGLSECYDGFGEYTMWCDGLEWSDDVVNRGYLRYPTSTSLSGSALVDELSTLLTGGRLNQNAKDYITSSFNAAGGGAKGKKVAMKLIATTPEFHTTQVVHAKTANRPDYEAPSGSGRPYKAVVFLMLDGGADSYNMLVPNSNSCRGANPSMYNHYSAVRSGLAIPRGNLLNLNAASSNQICDTFGLHPNLTALRDMYQAKDLLFASNVGVLQRTNTNKDNWWLRTDKTELFAHNVQADEAQAMDIYHDQAGTGVGGRMVDVLNRNGFAANTVSAGGITKSLTSAVSDTITVDSEGLSKVASNPYTELANDFTQRISNLNKAFNIGSGTFAETWSSTLTKGMGEIDVLATTLQATTLTQTFNGENELSRQFETVAKMIKAKSSRGSDRDVFYVEHGGYDTHSDLATFFNVLTTELNEGVDQFKKEMDYQGRWNDVTIVMVSEFSRTLTENSGQGSDHAWAGNYFVAGGSVEGERIIGQYPEMLQGGNMAFEPGILIPTTSWEAIWNGVAQWFGITSDADLNEVLPNRNTFSNNLFTESILYGGASPPTPTPPTPDSCEDSPLRMRVYIPAQGRFRMKGCNWAAKQTARCNLDGVSSHCPASCNASCMDTQLRFKLIKPDGTKKTRNCNFVSRNSSERCKWEVQFQEMKSFFYLLLALPLAWGQVTYNCGSSTSNPVDIQAPTGSAAFTTRLSKSSQLCVLVRVTAMAGSGANVNNLSRFADLSYYNVVPVARSYSNNNWERVAGPYSQSLSVSCSGSNCDLNVPSISGLDNGKFYLMAFSHSLTTRQRNARFLEQVTFGATKSKLNGFSGSYANYIKNQMNISPTLHRAYFRERVEGTGLEANDENRLEIGPSTRITGPCESGSKWTRFAFTSEDWGGSISASIRNGQWLLSVNDVPRTIVDNWVDMNGNALGSGSWHFSYPNRFCSWGSDTLGGEVGLWNRLKGCVSIANPPMNLPFTDSRVKKINLSALSGPTTPIWDQTAWLKFGEVYTTNSGTSGCSGFTQGDYLNVIGTRNNVQYRFAGYVELSENTLDNPNPNGLGFFQDYWMEEDGVDACANPVMGEWNKDTCIYTTASNACNLSYSWGEKKNTNDAVVVCGSNGEVANKNEGKHTFQYVYGTKRRSNGGIQKKSVWSMIALEMDGGGSDQLRQRVAHALSQILVVTENQVADPELSEVFLNYYDIFVRHAFGNYFDILKEVAFSPIMGEMLSYVNSVSAPYSEKLDGFRAYPDENFAREIMQLFTIGIFKLSMDGTPILENGDTVATYDNTHIQNFARAWTGFQPQPNRANWENWGNSINRMDPMRIVGPKRDPFPKIDLDGNYIGDIIPQCVDLPKKQFLKIGAKFRLLGSLLTPRLHHQTSWWIEDGLDIKGIQLSTSSNLFSKLCNGPANNCNYSPEIILDENLQCVGEECDVDEMRLVQVQSNPPVYYEYIRPKCVELAFYENAKTVTHRNGQDSMCANPLLPVAMSSCCDGSSNGGGATEQCKFTNERTTFATASSRCNTGMCQWDWIDDDASPSECAHWGNSNEGDDLYYWTGNEECTMQVKVNSNGHVSIVHNPYISNNRVTETSVRNSNSNFFPVSWNGSFPTPSNNSCGPSCNVVAGTCFCSISIQESQVFSRIPSVNDIKSQLFVGAPDPDSFDPKPYSPGGSNGGVTVFHKDGNGFTKESIFRIIDGGEEVYFKNVLATVQVGDYSFRNPPQFLNLAAREPRDAIYETEEVLKHFFYHDNVAPFLATRLIQRFGISNPSPRYVEVVANAFRNGSYSSGGVSFGQSKYGDMASTIAAIILDREARSEILDADPSSGSLREPLLKVINFMKSMDFVQSSDGPELRLWNMQNKIGQGAHEIPNVFSFFRPEYATRRHQYASLTSPEAIAITAPRITRLLNGLFSLVDYGLSECYDGFGEYTMECDGLEWSDDVVNRGYLRYPTSTSLSGSALVDELSTLLTGGRLNQNAKDYITSSFNAAGGGTKGKKVAMKLIATTPEFHTTQVVRAKKANRPDYEAPSGSGRPYKAVVFLMLDGGTDSYNMLVPNSNSCRGANPSMYNHYSNVRNSVAIPRGNLLNLNAASSNQICDTFGLHPNLTALRDMYQAKDLLFASNVGVLQRTNTNKDNWWLQTDKTELFAHNVQVDVTQAMDIYHDQAGTGVGGRMVDVLNRNGFAANTVSAGGVTKSLTSAVSDTITVDSGGTVDSEGQSKVASNPYTDLANDFTQRISNLNKAFNIGSGTFAETWSDSLTKGVLNDILATIMQSTTLTQTFNRRNELSRQFETVAKMIKAKSSRGSDRDVFFVKHEGYDTHDKEAYLFDMLTRELNEGVDQFKKEMDYQGRWNDITIVMVSEFGRTLTANSQQGTDHAWAGNYFVAGGSVEGERIIGQYPEMLQGGNMAFEPGILIPTTSWEAIWNGVAQWFGITSSADLNEVLPNRNTFSNNLFTESVLYGGASPPTPTPDSCEDSPLRMRVYIPAQGRFRMKSCNWAAKQSSRCNLDGVSSHCPASCNASCMDSQSRFKLIKPDGTKKTRNCKYISRDTTRCKWEGISDTCREVCS</sequence>
<evidence type="ECO:0000313" key="3">
    <source>
        <dbReference type="Proteomes" id="UP001054902"/>
    </source>
</evidence>
<evidence type="ECO:0000313" key="2">
    <source>
        <dbReference type="EMBL" id="GFH49581.1"/>
    </source>
</evidence>
<gene>
    <name evidence="2" type="ORF">CTEN210_06057</name>
</gene>
<dbReference type="Pfam" id="PF08811">
    <property type="entry name" value="DUF1800"/>
    <property type="match status" value="4"/>
</dbReference>
<accession>A0AAD3CR06</accession>
<evidence type="ECO:0000256" key="1">
    <source>
        <dbReference type="SAM" id="SignalP"/>
    </source>
</evidence>
<keyword evidence="1" id="KW-0732">Signal</keyword>
<reference evidence="2 3" key="1">
    <citation type="journal article" date="2021" name="Sci. Rep.">
        <title>The genome of the diatom Chaetoceros tenuissimus carries an ancient integrated fragment of an extant virus.</title>
        <authorList>
            <person name="Hongo Y."/>
            <person name="Kimura K."/>
            <person name="Takaki Y."/>
            <person name="Yoshida Y."/>
            <person name="Baba S."/>
            <person name="Kobayashi G."/>
            <person name="Nagasaki K."/>
            <person name="Hano T."/>
            <person name="Tomaru Y."/>
        </authorList>
    </citation>
    <scope>NUCLEOTIDE SEQUENCE [LARGE SCALE GENOMIC DNA]</scope>
    <source>
        <strain evidence="2 3">NIES-3715</strain>
    </source>
</reference>
<name>A0AAD3CR06_9STRA</name>
<dbReference type="Proteomes" id="UP001054902">
    <property type="component" value="Unassembled WGS sequence"/>
</dbReference>
<dbReference type="InterPro" id="IPR010869">
    <property type="entry name" value="DUF1501"/>
</dbReference>
<protein>
    <submittedName>
        <fullName evidence="2">Uncharacterized protein</fullName>
    </submittedName>
</protein>
<dbReference type="PANTHER" id="PTHR43737:SF1">
    <property type="entry name" value="DUF1501 DOMAIN-CONTAINING PROTEIN"/>
    <property type="match status" value="1"/>
</dbReference>
<comment type="caution">
    <text evidence="2">The sequence shown here is derived from an EMBL/GenBank/DDBJ whole genome shotgun (WGS) entry which is preliminary data.</text>
</comment>
<keyword evidence="3" id="KW-1185">Reference proteome</keyword>